<protein>
    <recommendedName>
        <fullName evidence="2 10">Protein RecA</fullName>
    </recommendedName>
    <alternativeName>
        <fullName evidence="10 11">Recombinase A</fullName>
    </alternativeName>
</protein>
<evidence type="ECO:0000256" key="1">
    <source>
        <dbReference type="ARBA" id="ARBA00009391"/>
    </source>
</evidence>
<dbReference type="PANTHER" id="PTHR45900">
    <property type="entry name" value="RECA"/>
    <property type="match status" value="1"/>
</dbReference>
<evidence type="ECO:0000256" key="4">
    <source>
        <dbReference type="ARBA" id="ARBA00022763"/>
    </source>
</evidence>
<dbReference type="HAMAP" id="MF_00268">
    <property type="entry name" value="RecA"/>
    <property type="match status" value="1"/>
</dbReference>
<evidence type="ECO:0000256" key="12">
    <source>
        <dbReference type="RuleBase" id="RU004527"/>
    </source>
</evidence>
<proteinExistence type="inferred from homology"/>
<evidence type="ECO:0000256" key="6">
    <source>
        <dbReference type="ARBA" id="ARBA00023125"/>
    </source>
</evidence>
<keyword evidence="8 10" id="KW-0234">DNA repair</keyword>
<keyword evidence="16" id="KW-1185">Reference proteome</keyword>
<dbReference type="Pfam" id="PF00154">
    <property type="entry name" value="RecA_N"/>
    <property type="match status" value="1"/>
</dbReference>
<dbReference type="GO" id="GO:0005829">
    <property type="term" value="C:cytosol"/>
    <property type="evidence" value="ECO:0007669"/>
    <property type="project" value="TreeGrafter"/>
</dbReference>
<dbReference type="InterPro" id="IPR013765">
    <property type="entry name" value="DNA_recomb/repair_RecA"/>
</dbReference>
<dbReference type="InterPro" id="IPR020584">
    <property type="entry name" value="DNA_recomb/repair_RecA_CS"/>
</dbReference>
<dbReference type="InterPro" id="IPR023400">
    <property type="entry name" value="RecA_C_sf"/>
</dbReference>
<dbReference type="PRINTS" id="PR00142">
    <property type="entry name" value="RECA"/>
</dbReference>
<name>A0A918TZA6_9BACT</name>
<evidence type="ECO:0000256" key="11">
    <source>
        <dbReference type="RuleBase" id="RU000526"/>
    </source>
</evidence>
<feature type="binding site" evidence="10">
    <location>
        <begin position="94"/>
        <end position="101"/>
    </location>
    <ligand>
        <name>ATP</name>
        <dbReference type="ChEBI" id="CHEBI:30616"/>
    </ligand>
</feature>
<comment type="caution">
    <text evidence="15">The sequence shown here is derived from an EMBL/GenBank/DDBJ whole genome shotgun (WGS) entry which is preliminary data.</text>
</comment>
<dbReference type="NCBIfam" id="TIGR02012">
    <property type="entry name" value="tigrfam_recA"/>
    <property type="match status" value="1"/>
</dbReference>
<dbReference type="SUPFAM" id="SSF54752">
    <property type="entry name" value="RecA protein, C-terminal domain"/>
    <property type="match status" value="1"/>
</dbReference>
<evidence type="ECO:0000256" key="5">
    <source>
        <dbReference type="ARBA" id="ARBA00022840"/>
    </source>
</evidence>
<dbReference type="EMBL" id="BMXI01000026">
    <property type="protein sequence ID" value="GHC67691.1"/>
    <property type="molecule type" value="Genomic_DNA"/>
</dbReference>
<evidence type="ECO:0000256" key="9">
    <source>
        <dbReference type="ARBA" id="ARBA00023236"/>
    </source>
</evidence>
<feature type="domain" description="RecA family profile 2" evidence="14">
    <location>
        <begin position="228"/>
        <end position="302"/>
    </location>
</feature>
<evidence type="ECO:0000256" key="2">
    <source>
        <dbReference type="ARBA" id="ARBA00015553"/>
    </source>
</evidence>
<reference evidence="15" key="1">
    <citation type="journal article" date="2014" name="Int. J. Syst. Evol. Microbiol.">
        <title>Complete genome sequence of Corynebacterium casei LMG S-19264T (=DSM 44701T), isolated from a smear-ripened cheese.</title>
        <authorList>
            <consortium name="US DOE Joint Genome Institute (JGI-PGF)"/>
            <person name="Walter F."/>
            <person name="Albersmeier A."/>
            <person name="Kalinowski J."/>
            <person name="Ruckert C."/>
        </authorList>
    </citation>
    <scope>NUCLEOTIDE SEQUENCE</scope>
    <source>
        <strain evidence="15">KCTC 12988</strain>
    </source>
</reference>
<evidence type="ECO:0000256" key="8">
    <source>
        <dbReference type="ARBA" id="ARBA00023204"/>
    </source>
</evidence>
<dbReference type="AlphaFoldDB" id="A0A918TZA6"/>
<dbReference type="InterPro" id="IPR003593">
    <property type="entry name" value="AAA+_ATPase"/>
</dbReference>
<evidence type="ECO:0000313" key="15">
    <source>
        <dbReference type="EMBL" id="GHC67691.1"/>
    </source>
</evidence>
<comment type="subcellular location">
    <subcellularLocation>
        <location evidence="10">Cytoplasm</location>
    </subcellularLocation>
</comment>
<dbReference type="InterPro" id="IPR020587">
    <property type="entry name" value="RecA_monomer-monomer_interface"/>
</dbReference>
<evidence type="ECO:0000313" key="16">
    <source>
        <dbReference type="Proteomes" id="UP000644507"/>
    </source>
</evidence>
<dbReference type="GO" id="GO:0006310">
    <property type="term" value="P:DNA recombination"/>
    <property type="evidence" value="ECO:0007669"/>
    <property type="project" value="UniProtKB-UniRule"/>
</dbReference>
<evidence type="ECO:0000256" key="3">
    <source>
        <dbReference type="ARBA" id="ARBA00022741"/>
    </source>
</evidence>
<dbReference type="GO" id="GO:0005524">
    <property type="term" value="F:ATP binding"/>
    <property type="evidence" value="ECO:0007669"/>
    <property type="project" value="UniProtKB-UniRule"/>
</dbReference>
<evidence type="ECO:0000259" key="14">
    <source>
        <dbReference type="PROSITE" id="PS50163"/>
    </source>
</evidence>
<dbReference type="InterPro" id="IPR020588">
    <property type="entry name" value="RecA_ATP-bd"/>
</dbReference>
<dbReference type="Gene3D" id="3.40.50.300">
    <property type="entry name" value="P-loop containing nucleotide triphosphate hydrolases"/>
    <property type="match status" value="1"/>
</dbReference>
<dbReference type="GO" id="GO:0006281">
    <property type="term" value="P:DNA repair"/>
    <property type="evidence" value="ECO:0007669"/>
    <property type="project" value="UniProtKB-UniRule"/>
</dbReference>
<accession>A0A918TZA6</accession>
<comment type="function">
    <text evidence="10">Can catalyze the hydrolysis of ATP in the presence of single-stranded DNA, the ATP-dependent uptake of single-stranded DNA by duplex DNA, and the ATP-dependent hybridization of homologous single-stranded DNAs. It interacts with LexA causing its activation and leading to its autocatalytic cleavage.</text>
</comment>
<keyword evidence="5 10" id="KW-0067">ATP-binding</keyword>
<gene>
    <name evidence="10 15" type="primary">recA</name>
    <name evidence="15" type="ORF">GCM10007100_39720</name>
</gene>
<keyword evidence="4 10" id="KW-0227">DNA damage</keyword>
<dbReference type="SMART" id="SM00382">
    <property type="entry name" value="AAA"/>
    <property type="match status" value="1"/>
</dbReference>
<dbReference type="SUPFAM" id="SSF52540">
    <property type="entry name" value="P-loop containing nucleoside triphosphate hydrolases"/>
    <property type="match status" value="1"/>
</dbReference>
<feature type="domain" description="RecA family profile 1" evidence="13">
    <location>
        <begin position="64"/>
        <end position="223"/>
    </location>
</feature>
<evidence type="ECO:0000256" key="10">
    <source>
        <dbReference type="HAMAP-Rule" id="MF_00268"/>
    </source>
</evidence>
<dbReference type="Pfam" id="PF21096">
    <property type="entry name" value="RecA_C"/>
    <property type="match status" value="1"/>
</dbReference>
<keyword evidence="6 10" id="KW-0238">DNA-binding</keyword>
<organism evidence="15 16">
    <name type="scientific">Roseibacillus persicicus</name>
    <dbReference type="NCBI Taxonomy" id="454148"/>
    <lineage>
        <taxon>Bacteria</taxon>
        <taxon>Pseudomonadati</taxon>
        <taxon>Verrucomicrobiota</taxon>
        <taxon>Verrucomicrobiia</taxon>
        <taxon>Verrucomicrobiales</taxon>
        <taxon>Verrucomicrobiaceae</taxon>
        <taxon>Roseibacillus</taxon>
    </lineage>
</organism>
<keyword evidence="9 10" id="KW-0742">SOS response</keyword>
<keyword evidence="10" id="KW-0963">Cytoplasm</keyword>
<dbReference type="Proteomes" id="UP000644507">
    <property type="component" value="Unassembled WGS sequence"/>
</dbReference>
<keyword evidence="7 10" id="KW-0233">DNA recombination</keyword>
<keyword evidence="3 10" id="KW-0547">Nucleotide-binding</keyword>
<reference evidence="15" key="2">
    <citation type="submission" date="2020-09" db="EMBL/GenBank/DDBJ databases">
        <authorList>
            <person name="Sun Q."/>
            <person name="Kim S."/>
        </authorList>
    </citation>
    <scope>NUCLEOTIDE SEQUENCE</scope>
    <source>
        <strain evidence="15">KCTC 12988</strain>
    </source>
</reference>
<dbReference type="CDD" id="cd00983">
    <property type="entry name" value="RecA"/>
    <property type="match status" value="1"/>
</dbReference>
<dbReference type="PROSITE" id="PS00321">
    <property type="entry name" value="RECA_1"/>
    <property type="match status" value="1"/>
</dbReference>
<dbReference type="FunFam" id="3.40.50.300:FF:000087">
    <property type="entry name" value="Recombinase RecA"/>
    <property type="match status" value="1"/>
</dbReference>
<dbReference type="PROSITE" id="PS50162">
    <property type="entry name" value="RECA_2"/>
    <property type="match status" value="1"/>
</dbReference>
<dbReference type="InterPro" id="IPR027417">
    <property type="entry name" value="P-loop_NTPase"/>
</dbReference>
<dbReference type="PROSITE" id="PS50163">
    <property type="entry name" value="RECA_3"/>
    <property type="match status" value="1"/>
</dbReference>
<dbReference type="GO" id="GO:0009432">
    <property type="term" value="P:SOS response"/>
    <property type="evidence" value="ECO:0007669"/>
    <property type="project" value="UniProtKB-UniRule"/>
</dbReference>
<comment type="similarity">
    <text evidence="1 10 12">Belongs to the RecA family.</text>
</comment>
<evidence type="ECO:0000256" key="7">
    <source>
        <dbReference type="ARBA" id="ARBA00023172"/>
    </source>
</evidence>
<dbReference type="GO" id="GO:0003684">
    <property type="term" value="F:damaged DNA binding"/>
    <property type="evidence" value="ECO:0007669"/>
    <property type="project" value="UniProtKB-UniRule"/>
</dbReference>
<dbReference type="InterPro" id="IPR049428">
    <property type="entry name" value="RecA-like_N"/>
</dbReference>
<dbReference type="InterPro" id="IPR049261">
    <property type="entry name" value="RecA-like_C"/>
</dbReference>
<sequence length="358" mass="38643">MVTATEEKSKMSEKPNKAKVDRANAIDEKLMQARAKNLDLAITQIQKDFGEAAIMRLGDDTRMDVDAIPTGNLLIDRALGVGGFPRGRIIEVFGPESSGKTTLTLTAIAQAQKAGGLAAFIDVEHALDPSYARKLGVNTDDLLISQPSSGEEALQICETLVRSNALDVVVLDSVAALVTRQELDGEIGDATVGAQARLMSSAMRKLTANISKARTVCIFTNQIREKIGVMFGSPETTPGGRALKFFASVRVDIRRIGQIKGTDGVVSGSRTKIKMVKNKVAPPFTEAEFDIMYNEGISSVGSLLDLALEFGIVQKRGSWFSYDGNQLGQGRDGTKKALKEDEALYLEIEEKVKAEMAE</sequence>
<dbReference type="GO" id="GO:0140664">
    <property type="term" value="F:ATP-dependent DNA damage sensor activity"/>
    <property type="evidence" value="ECO:0007669"/>
    <property type="project" value="InterPro"/>
</dbReference>
<dbReference type="PANTHER" id="PTHR45900:SF1">
    <property type="entry name" value="MITOCHONDRIAL DNA REPAIR PROTEIN RECA HOMOLOG-RELATED"/>
    <property type="match status" value="1"/>
</dbReference>
<dbReference type="GO" id="GO:0003697">
    <property type="term" value="F:single-stranded DNA binding"/>
    <property type="evidence" value="ECO:0007669"/>
    <property type="project" value="UniProtKB-UniRule"/>
</dbReference>
<evidence type="ECO:0000259" key="13">
    <source>
        <dbReference type="PROSITE" id="PS50162"/>
    </source>
</evidence>